<dbReference type="OrthoDB" id="4236693at2"/>
<keyword evidence="1" id="KW-0812">Transmembrane</keyword>
<evidence type="ECO:0000313" key="2">
    <source>
        <dbReference type="EMBL" id="SDI94991.1"/>
    </source>
</evidence>
<feature type="transmembrane region" description="Helical" evidence="1">
    <location>
        <begin position="22"/>
        <end position="45"/>
    </location>
</feature>
<evidence type="ECO:0000313" key="3">
    <source>
        <dbReference type="Proteomes" id="UP000199202"/>
    </source>
</evidence>
<dbReference type="EMBL" id="FNDJ01000008">
    <property type="protein sequence ID" value="SDI94991.1"/>
    <property type="molecule type" value="Genomic_DNA"/>
</dbReference>
<sequence>MAVRTPAPTGTRDQAGRWLRRLGLLATGLVAGVVLCAGAMIALNWPTRQTLYTDRQPVTVAYNDESSHVVAFIRYHSLLEDTYRLYAGRDPSLHYGHFIEVNFADAADQPVTSTQWTREGVRVRFGTGHDLFIPAAAFVGGR</sequence>
<accession>A0A1G8PR45</accession>
<dbReference type="AlphaFoldDB" id="A0A1G8PR45"/>
<proteinExistence type="predicted"/>
<keyword evidence="1" id="KW-1133">Transmembrane helix</keyword>
<organism evidence="2 3">
    <name type="scientific">Nonomuraea jiangxiensis</name>
    <dbReference type="NCBI Taxonomy" id="633440"/>
    <lineage>
        <taxon>Bacteria</taxon>
        <taxon>Bacillati</taxon>
        <taxon>Actinomycetota</taxon>
        <taxon>Actinomycetes</taxon>
        <taxon>Streptosporangiales</taxon>
        <taxon>Streptosporangiaceae</taxon>
        <taxon>Nonomuraea</taxon>
    </lineage>
</organism>
<dbReference type="RefSeq" id="WP_143043770.1">
    <property type="nucleotide sequence ID" value="NZ_FNDJ01000008.1"/>
</dbReference>
<keyword evidence="1" id="KW-0472">Membrane</keyword>
<keyword evidence="3" id="KW-1185">Reference proteome</keyword>
<gene>
    <name evidence="2" type="ORF">SAMN05421869_1083</name>
</gene>
<evidence type="ECO:0000256" key="1">
    <source>
        <dbReference type="SAM" id="Phobius"/>
    </source>
</evidence>
<dbReference type="Proteomes" id="UP000199202">
    <property type="component" value="Unassembled WGS sequence"/>
</dbReference>
<protein>
    <submittedName>
        <fullName evidence="2">Uncharacterized protein</fullName>
    </submittedName>
</protein>
<reference evidence="2 3" key="1">
    <citation type="submission" date="2016-10" db="EMBL/GenBank/DDBJ databases">
        <authorList>
            <person name="de Groot N.N."/>
        </authorList>
    </citation>
    <scope>NUCLEOTIDE SEQUENCE [LARGE SCALE GENOMIC DNA]</scope>
    <source>
        <strain evidence="2 3">CGMCC 4.6533</strain>
    </source>
</reference>
<name>A0A1G8PR45_9ACTN</name>